<feature type="binding site" evidence="13">
    <location>
        <position position="286"/>
    </location>
    <ligand>
        <name>Zn(2+)</name>
        <dbReference type="ChEBI" id="CHEBI:29105"/>
    </ligand>
</feature>
<evidence type="ECO:0000256" key="1">
    <source>
        <dbReference type="ARBA" id="ARBA00004496"/>
    </source>
</evidence>
<dbReference type="InterPro" id="IPR032678">
    <property type="entry name" value="tRNA-synt_1_cat_dom"/>
</dbReference>
<sequence>MHYLLDHYSLAHSLARPFSSLVKVLDDKRFGPAGFIHVWETDMAEGLKLYNTLTRSKVDFTPIDPKNVRMYVCGPTVYDFAHIGNARPVIVFDVLYRLLRHIYGENHVTYARNITDVDDKINARALRDFPDLPLNEAIAKVTQKTADQFHADVAALGNLPPTIEPRATDNIQQMIDIIKTLIAKGHAYVAEGEVLFDTRSMAAYGQLSKRNLDEQQAGARIAVEAHKKHPGDFVLWKLSSHNEPGWESPWGRGRPGWHIECSAMSKRYLGEVFDIHGGGLDLIFPHHENEIAQSCCANDTSVMANVWMHNGFVQVEGRKMSKSDGNFLTIDQLLRSDSFGGRPWHGGVFRFAMLKTHYRQPIDWTLDKLQQSRNEIFSFIASCNAGLIISQINAKRSLGKATEQDADFIKALCDDLNTPLALSILFGLRENAKSDSNAAEKMFLALEFLGILDLSKWALYDSVYLHDTNIKGQLLGHDDLDRVERLRVALTNGDEKQAKKIKGEIESWGVQVNAKRNGEISLELKNGETNDLSAAIDALVEMRLEMLKTKNFAEADKIRDDLLAKGIQLKDGKDKDTGERVTTWEVKR</sequence>
<evidence type="ECO:0000256" key="13">
    <source>
        <dbReference type="HAMAP-Rule" id="MF_00041"/>
    </source>
</evidence>
<evidence type="ECO:0000256" key="2">
    <source>
        <dbReference type="ARBA" id="ARBA00005594"/>
    </source>
</evidence>
<feature type="short sequence motif" description="'KMSKS' region" evidence="13">
    <location>
        <begin position="319"/>
        <end position="323"/>
    </location>
</feature>
<dbReference type="InterPro" id="IPR015273">
    <property type="entry name" value="Cys-tRNA-synt_Ia_DALR"/>
</dbReference>
<dbReference type="InterPro" id="IPR015803">
    <property type="entry name" value="Cys-tRNA-ligase"/>
</dbReference>
<feature type="binding site" evidence="13">
    <location>
        <position position="73"/>
    </location>
    <ligand>
        <name>Zn(2+)</name>
        <dbReference type="ChEBI" id="CHEBI:29105"/>
    </ligand>
</feature>
<dbReference type="eggNOG" id="COG0215">
    <property type="taxonomic scope" value="Bacteria"/>
</dbReference>
<accession>B9JUR8</accession>
<dbReference type="GO" id="GO:0006423">
    <property type="term" value="P:cysteinyl-tRNA aminoacylation"/>
    <property type="evidence" value="ECO:0007669"/>
    <property type="project" value="UniProtKB-UniRule"/>
</dbReference>
<dbReference type="Gene3D" id="1.20.120.1910">
    <property type="entry name" value="Cysteine-tRNA ligase, C-terminal anti-codon recognition domain"/>
    <property type="match status" value="1"/>
</dbReference>
<comment type="subcellular location">
    <subcellularLocation>
        <location evidence="1 13">Cytoplasm</location>
    </subcellularLocation>
</comment>
<comment type="similarity">
    <text evidence="2 13">Belongs to the class-I aminoacyl-tRNA synthetase family.</text>
</comment>
<evidence type="ECO:0000313" key="16">
    <source>
        <dbReference type="Proteomes" id="UP000001596"/>
    </source>
</evidence>
<keyword evidence="7 13" id="KW-0547">Nucleotide-binding</keyword>
<evidence type="ECO:0000256" key="7">
    <source>
        <dbReference type="ARBA" id="ARBA00022741"/>
    </source>
</evidence>
<comment type="cofactor">
    <cofactor evidence="13">
        <name>Zn(2+)</name>
        <dbReference type="ChEBI" id="CHEBI:29105"/>
    </cofactor>
    <text evidence="13">Binds 1 zinc ion per subunit.</text>
</comment>
<evidence type="ECO:0000256" key="11">
    <source>
        <dbReference type="ARBA" id="ARBA00023146"/>
    </source>
</evidence>
<evidence type="ECO:0000256" key="8">
    <source>
        <dbReference type="ARBA" id="ARBA00022833"/>
    </source>
</evidence>
<name>B9JUR8_ALLAM</name>
<dbReference type="Pfam" id="PF09190">
    <property type="entry name" value="DALR_2"/>
    <property type="match status" value="1"/>
</dbReference>
<evidence type="ECO:0000313" key="15">
    <source>
        <dbReference type="EMBL" id="ACM36063.1"/>
    </source>
</evidence>
<dbReference type="CDD" id="cd00672">
    <property type="entry name" value="CysRS_core"/>
    <property type="match status" value="1"/>
</dbReference>
<gene>
    <name evidence="13 15" type="primary">cysS</name>
    <name evidence="15" type="ordered locus">Avi_1487</name>
</gene>
<dbReference type="SUPFAM" id="SSF52374">
    <property type="entry name" value="Nucleotidylyl transferase"/>
    <property type="match status" value="1"/>
</dbReference>
<dbReference type="STRING" id="311402.Avi_1487"/>
<dbReference type="HAMAP" id="MF_00041">
    <property type="entry name" value="Cys_tRNA_synth"/>
    <property type="match status" value="1"/>
</dbReference>
<keyword evidence="9 13" id="KW-0067">ATP-binding</keyword>
<dbReference type="GO" id="GO:0005524">
    <property type="term" value="F:ATP binding"/>
    <property type="evidence" value="ECO:0007669"/>
    <property type="project" value="UniProtKB-UniRule"/>
</dbReference>
<reference evidence="15 16" key="1">
    <citation type="journal article" date="2009" name="J. Bacteriol.">
        <title>Genome sequences of three Agrobacterium biovars help elucidate the evolution of multichromosome genomes in bacteria.</title>
        <authorList>
            <person name="Slater S.C."/>
            <person name="Goldman B.S."/>
            <person name="Goodner B."/>
            <person name="Setubal J.C."/>
            <person name="Farrand S.K."/>
            <person name="Nester E.W."/>
            <person name="Burr T.J."/>
            <person name="Banta L."/>
            <person name="Dickerman A.W."/>
            <person name="Paulsen I."/>
            <person name="Otten L."/>
            <person name="Suen G."/>
            <person name="Welch R."/>
            <person name="Almeida N.F."/>
            <person name="Arnold F."/>
            <person name="Burton O.T."/>
            <person name="Du Z."/>
            <person name="Ewing A."/>
            <person name="Godsy E."/>
            <person name="Heisel S."/>
            <person name="Houmiel K.L."/>
            <person name="Jhaveri J."/>
            <person name="Lu J."/>
            <person name="Miller N.M."/>
            <person name="Norton S."/>
            <person name="Chen Q."/>
            <person name="Phoolcharoen W."/>
            <person name="Ohlin V."/>
            <person name="Ondrusek D."/>
            <person name="Pride N."/>
            <person name="Stricklin S.L."/>
            <person name="Sun J."/>
            <person name="Wheeler C."/>
            <person name="Wilson L."/>
            <person name="Zhu H."/>
            <person name="Wood D.W."/>
        </authorList>
    </citation>
    <scope>NUCLEOTIDE SEQUENCE [LARGE SCALE GENOMIC DNA]</scope>
    <source>
        <strain evidence="16">S4 / ATCC BAA-846</strain>
    </source>
</reference>
<evidence type="ECO:0000256" key="9">
    <source>
        <dbReference type="ARBA" id="ARBA00022840"/>
    </source>
</evidence>
<evidence type="ECO:0000259" key="14">
    <source>
        <dbReference type="SMART" id="SM00840"/>
    </source>
</evidence>
<dbReference type="InterPro" id="IPR009080">
    <property type="entry name" value="tRNAsynth_Ia_anticodon-bd"/>
</dbReference>
<keyword evidence="10 13" id="KW-0648">Protein biosynthesis</keyword>
<dbReference type="InterPro" id="IPR014729">
    <property type="entry name" value="Rossmann-like_a/b/a_fold"/>
</dbReference>
<dbReference type="PRINTS" id="PR00983">
    <property type="entry name" value="TRNASYNTHCYS"/>
</dbReference>
<dbReference type="EMBL" id="CP000633">
    <property type="protein sequence ID" value="ACM36063.1"/>
    <property type="molecule type" value="Genomic_DNA"/>
</dbReference>
<keyword evidence="6 13" id="KW-0479">Metal-binding</keyword>
<evidence type="ECO:0000256" key="3">
    <source>
        <dbReference type="ARBA" id="ARBA00011245"/>
    </source>
</evidence>
<dbReference type="GO" id="GO:0008270">
    <property type="term" value="F:zinc ion binding"/>
    <property type="evidence" value="ECO:0007669"/>
    <property type="project" value="UniProtKB-UniRule"/>
</dbReference>
<dbReference type="GO" id="GO:0005829">
    <property type="term" value="C:cytosol"/>
    <property type="evidence" value="ECO:0007669"/>
    <property type="project" value="TreeGrafter"/>
</dbReference>
<evidence type="ECO:0000256" key="12">
    <source>
        <dbReference type="ARBA" id="ARBA00047398"/>
    </source>
</evidence>
<feature type="short sequence motif" description="'HIGH' region" evidence="13">
    <location>
        <begin position="75"/>
        <end position="85"/>
    </location>
</feature>
<keyword evidence="11 13" id="KW-0030">Aminoacyl-tRNA synthetase</keyword>
<dbReference type="Proteomes" id="UP000001596">
    <property type="component" value="Chromosome 1"/>
</dbReference>
<dbReference type="SMART" id="SM00840">
    <property type="entry name" value="DALR_2"/>
    <property type="match status" value="1"/>
</dbReference>
<protein>
    <recommendedName>
        <fullName evidence="13">Cysteine--tRNA ligase</fullName>
        <ecNumber evidence="13">6.1.1.16</ecNumber>
    </recommendedName>
    <alternativeName>
        <fullName evidence="13">Cysteinyl-tRNA synthetase</fullName>
        <shortName evidence="13">CysRS</shortName>
    </alternativeName>
</protein>
<dbReference type="PANTHER" id="PTHR10890:SF3">
    <property type="entry name" value="CYSTEINE--TRNA LIGASE, CYTOPLASMIC"/>
    <property type="match status" value="1"/>
</dbReference>
<dbReference type="PANTHER" id="PTHR10890">
    <property type="entry name" value="CYSTEINYL-TRNA SYNTHETASE"/>
    <property type="match status" value="1"/>
</dbReference>
<keyword evidence="8 13" id="KW-0862">Zinc</keyword>
<dbReference type="AlphaFoldDB" id="B9JUR8"/>
<dbReference type="InterPro" id="IPR056411">
    <property type="entry name" value="CysS_C"/>
</dbReference>
<feature type="binding site" evidence="13">
    <location>
        <position position="322"/>
    </location>
    <ligand>
        <name>ATP</name>
        <dbReference type="ChEBI" id="CHEBI:30616"/>
    </ligand>
</feature>
<dbReference type="Gene3D" id="3.40.50.620">
    <property type="entry name" value="HUPs"/>
    <property type="match status" value="1"/>
</dbReference>
<evidence type="ECO:0000256" key="6">
    <source>
        <dbReference type="ARBA" id="ARBA00022723"/>
    </source>
</evidence>
<evidence type="ECO:0000256" key="10">
    <source>
        <dbReference type="ARBA" id="ARBA00022917"/>
    </source>
</evidence>
<dbReference type="Pfam" id="PF01406">
    <property type="entry name" value="tRNA-synt_1e"/>
    <property type="match status" value="1"/>
</dbReference>
<dbReference type="InterPro" id="IPR024909">
    <property type="entry name" value="Cys-tRNA/MSH_ligase"/>
</dbReference>
<dbReference type="EC" id="6.1.1.16" evidence="13"/>
<comment type="subunit">
    <text evidence="3 13">Monomer.</text>
</comment>
<keyword evidence="5 13" id="KW-0436">Ligase</keyword>
<keyword evidence="4 13" id="KW-0963">Cytoplasm</keyword>
<feature type="domain" description="Cysteinyl-tRNA synthetase class Ia DALR" evidence="14">
    <location>
        <begin position="407"/>
        <end position="459"/>
    </location>
</feature>
<dbReference type="FunFam" id="3.40.50.620:FF:000068">
    <property type="entry name" value="Cysteine--tRNA ligase"/>
    <property type="match status" value="1"/>
</dbReference>
<feature type="binding site" evidence="13">
    <location>
        <position position="261"/>
    </location>
    <ligand>
        <name>Zn(2+)</name>
        <dbReference type="ChEBI" id="CHEBI:29105"/>
    </ligand>
</feature>
<dbReference type="GO" id="GO:0004817">
    <property type="term" value="F:cysteine-tRNA ligase activity"/>
    <property type="evidence" value="ECO:0007669"/>
    <property type="project" value="UniProtKB-UniRule"/>
</dbReference>
<comment type="catalytic activity">
    <reaction evidence="12 13">
        <text>tRNA(Cys) + L-cysteine + ATP = L-cysteinyl-tRNA(Cys) + AMP + diphosphate</text>
        <dbReference type="Rhea" id="RHEA:17773"/>
        <dbReference type="Rhea" id="RHEA-COMP:9661"/>
        <dbReference type="Rhea" id="RHEA-COMP:9679"/>
        <dbReference type="ChEBI" id="CHEBI:30616"/>
        <dbReference type="ChEBI" id="CHEBI:33019"/>
        <dbReference type="ChEBI" id="CHEBI:35235"/>
        <dbReference type="ChEBI" id="CHEBI:78442"/>
        <dbReference type="ChEBI" id="CHEBI:78517"/>
        <dbReference type="ChEBI" id="CHEBI:456215"/>
        <dbReference type="EC" id="6.1.1.16"/>
    </reaction>
</comment>
<proteinExistence type="inferred from homology"/>
<dbReference type="Pfam" id="PF23493">
    <property type="entry name" value="CysS_C"/>
    <property type="match status" value="1"/>
</dbReference>
<dbReference type="NCBIfam" id="TIGR00435">
    <property type="entry name" value="cysS"/>
    <property type="match status" value="1"/>
</dbReference>
<feature type="binding site" evidence="13">
    <location>
        <position position="290"/>
    </location>
    <ligand>
        <name>Zn(2+)</name>
        <dbReference type="ChEBI" id="CHEBI:29105"/>
    </ligand>
</feature>
<keyword evidence="16" id="KW-1185">Reference proteome</keyword>
<dbReference type="KEGG" id="avi:Avi_1487"/>
<organism evidence="15 16">
    <name type="scientific">Allorhizobium ampelinum (strain ATCC BAA-846 / DSM 112012 / S4)</name>
    <name type="common">Agrobacterium vitis (strain S4)</name>
    <dbReference type="NCBI Taxonomy" id="311402"/>
    <lineage>
        <taxon>Bacteria</taxon>
        <taxon>Pseudomonadati</taxon>
        <taxon>Pseudomonadota</taxon>
        <taxon>Alphaproteobacteria</taxon>
        <taxon>Hyphomicrobiales</taxon>
        <taxon>Rhizobiaceae</taxon>
        <taxon>Rhizobium/Agrobacterium group</taxon>
        <taxon>Allorhizobium</taxon>
        <taxon>Allorhizobium ampelinum</taxon>
    </lineage>
</organism>
<dbReference type="SUPFAM" id="SSF47323">
    <property type="entry name" value="Anticodon-binding domain of a subclass of class I aminoacyl-tRNA synthetases"/>
    <property type="match status" value="1"/>
</dbReference>
<evidence type="ECO:0000256" key="4">
    <source>
        <dbReference type="ARBA" id="ARBA00022490"/>
    </source>
</evidence>
<dbReference type="HOGENOM" id="CLU_013528_0_1_5"/>
<evidence type="ECO:0000256" key="5">
    <source>
        <dbReference type="ARBA" id="ARBA00022598"/>
    </source>
</evidence>